<reference evidence="3 5" key="2">
    <citation type="submission" date="2019-08" db="EMBL/GenBank/DDBJ databases">
        <title>Complete genome sequences of Francisella adeliensis (FSC1325 and FSC1326).</title>
        <authorList>
            <person name="Ohrman C."/>
            <person name="Uneklint I."/>
            <person name="Vallesi A."/>
            <person name="Karlsson L."/>
            <person name="Sjodin A."/>
        </authorList>
    </citation>
    <scope>NUCLEOTIDE SEQUENCE [LARGE SCALE GENOMIC DNA]</scope>
    <source>
        <strain evidence="3 5">FSC1325</strain>
    </source>
</reference>
<dbReference type="InterPro" id="IPR029069">
    <property type="entry name" value="HotDog_dom_sf"/>
</dbReference>
<accession>A0A2Z4XXP8</accession>
<dbReference type="EMBL" id="CP021781">
    <property type="protein sequence ID" value="AXA33516.1"/>
    <property type="molecule type" value="Genomic_DNA"/>
</dbReference>
<dbReference type="CDD" id="cd00586">
    <property type="entry name" value="4HBT"/>
    <property type="match status" value="1"/>
</dbReference>
<organism evidence="2 4">
    <name type="scientific">Francisella adeliensis</name>
    <dbReference type="NCBI Taxonomy" id="2007306"/>
    <lineage>
        <taxon>Bacteria</taxon>
        <taxon>Pseudomonadati</taxon>
        <taxon>Pseudomonadota</taxon>
        <taxon>Gammaproteobacteria</taxon>
        <taxon>Thiotrichales</taxon>
        <taxon>Francisellaceae</taxon>
        <taxon>Francisella</taxon>
    </lineage>
</organism>
<keyword evidence="5" id="KW-1185">Reference proteome</keyword>
<evidence type="ECO:0000313" key="5">
    <source>
        <dbReference type="Proteomes" id="UP000681131"/>
    </source>
</evidence>
<dbReference type="KEGG" id="fad:CDH04_03395"/>
<evidence type="ECO:0000256" key="1">
    <source>
        <dbReference type="ARBA" id="ARBA00022801"/>
    </source>
</evidence>
<dbReference type="Gene3D" id="3.10.129.10">
    <property type="entry name" value="Hotdog Thioesterase"/>
    <property type="match status" value="1"/>
</dbReference>
<dbReference type="EMBL" id="CP043424">
    <property type="protein sequence ID" value="QIW11747.1"/>
    <property type="molecule type" value="Genomic_DNA"/>
</dbReference>
<protein>
    <submittedName>
        <fullName evidence="2 3">Thioesterase</fullName>
    </submittedName>
</protein>
<dbReference type="Pfam" id="PF13279">
    <property type="entry name" value="4HBT_2"/>
    <property type="match status" value="1"/>
</dbReference>
<name>A0A2Z4XXP8_9GAMM</name>
<dbReference type="Proteomes" id="UP000681131">
    <property type="component" value="Chromosome"/>
</dbReference>
<evidence type="ECO:0000313" key="2">
    <source>
        <dbReference type="EMBL" id="AXA33516.1"/>
    </source>
</evidence>
<evidence type="ECO:0000313" key="3">
    <source>
        <dbReference type="EMBL" id="QIW11747.1"/>
    </source>
</evidence>
<dbReference type="PANTHER" id="PTHR31793">
    <property type="entry name" value="4-HYDROXYBENZOYL-COA THIOESTERASE FAMILY MEMBER"/>
    <property type="match status" value="1"/>
</dbReference>
<dbReference type="Proteomes" id="UP000251120">
    <property type="component" value="Chromosome"/>
</dbReference>
<sequence>MKNQLKYFVYPTKVLPEHIDPNNHLNNIVYLQWMQDIAIEHVKANGVFEITEELGLTWFAKKHTIEYMSQGFLGDEITVITWVESATKISTLRKYHIYRKSDKKLLCKAETLWIMINLEKGRPAKIPADLIGIFDKYNGFEIDDVSSLV</sequence>
<dbReference type="SUPFAM" id="SSF54637">
    <property type="entry name" value="Thioesterase/thiol ester dehydrase-isomerase"/>
    <property type="match status" value="1"/>
</dbReference>
<keyword evidence="1" id="KW-0378">Hydrolase</keyword>
<reference evidence="2 4" key="1">
    <citation type="submission" date="2017-06" db="EMBL/GenBank/DDBJ databases">
        <title>Complete genome of Francisella adeliensis.</title>
        <authorList>
            <person name="Vallesi A."/>
            <person name="Sjodin A."/>
        </authorList>
    </citation>
    <scope>NUCLEOTIDE SEQUENCE [LARGE SCALE GENOMIC DNA]</scope>
    <source>
        <strain evidence="2 4">FDC440</strain>
    </source>
</reference>
<gene>
    <name evidence="2" type="ORF">CDH04_03395</name>
    <name evidence="3" type="ORF">FZC43_03395</name>
</gene>
<proteinExistence type="predicted"/>
<dbReference type="AlphaFoldDB" id="A0A2Z4XXP8"/>
<evidence type="ECO:0000313" key="4">
    <source>
        <dbReference type="Proteomes" id="UP000251120"/>
    </source>
</evidence>
<dbReference type="InterPro" id="IPR050563">
    <property type="entry name" value="4-hydroxybenzoyl-CoA_TE"/>
</dbReference>
<dbReference type="GO" id="GO:0047617">
    <property type="term" value="F:fatty acyl-CoA hydrolase activity"/>
    <property type="evidence" value="ECO:0007669"/>
    <property type="project" value="TreeGrafter"/>
</dbReference>
<dbReference type="PANTHER" id="PTHR31793:SF37">
    <property type="entry name" value="ACYL-COA THIOESTER HYDROLASE YBGC"/>
    <property type="match status" value="1"/>
</dbReference>
<dbReference type="RefSeq" id="WP_112869689.1">
    <property type="nucleotide sequence ID" value="NZ_CP021781.1"/>
</dbReference>
<dbReference type="OrthoDB" id="9801517at2"/>